<comment type="caution">
    <text evidence="2">The sequence shown here is derived from an EMBL/GenBank/DDBJ whole genome shotgun (WGS) entry which is preliminary data.</text>
</comment>
<dbReference type="VEuPathDB" id="VectorBase:HLOH_050163"/>
<keyword evidence="3" id="KW-1185">Reference proteome</keyword>
<proteinExistence type="predicted"/>
<dbReference type="AlphaFoldDB" id="A0A9J6GTF5"/>
<accession>A0A9J6GTF5</accession>
<evidence type="ECO:0000256" key="1">
    <source>
        <dbReference type="SAM" id="SignalP"/>
    </source>
</evidence>
<feature type="chain" id="PRO_5039935483" evidence="1">
    <location>
        <begin position="19"/>
        <end position="157"/>
    </location>
</feature>
<gene>
    <name evidence="2" type="ORF">HPB48_009810</name>
</gene>
<reference evidence="2 3" key="1">
    <citation type="journal article" date="2020" name="Cell">
        <title>Large-Scale Comparative Analyses of Tick Genomes Elucidate Their Genetic Diversity and Vector Capacities.</title>
        <authorList>
            <consortium name="Tick Genome and Microbiome Consortium (TIGMIC)"/>
            <person name="Jia N."/>
            <person name="Wang J."/>
            <person name="Shi W."/>
            <person name="Du L."/>
            <person name="Sun Y."/>
            <person name="Zhan W."/>
            <person name="Jiang J.F."/>
            <person name="Wang Q."/>
            <person name="Zhang B."/>
            <person name="Ji P."/>
            <person name="Bell-Sakyi L."/>
            <person name="Cui X.M."/>
            <person name="Yuan T.T."/>
            <person name="Jiang B.G."/>
            <person name="Yang W.F."/>
            <person name="Lam T.T."/>
            <person name="Chang Q.C."/>
            <person name="Ding S.J."/>
            <person name="Wang X.J."/>
            <person name="Zhu J.G."/>
            <person name="Ruan X.D."/>
            <person name="Zhao L."/>
            <person name="Wei J.T."/>
            <person name="Ye R.Z."/>
            <person name="Que T.C."/>
            <person name="Du C.H."/>
            <person name="Zhou Y.H."/>
            <person name="Cheng J.X."/>
            <person name="Dai P.F."/>
            <person name="Guo W.B."/>
            <person name="Han X.H."/>
            <person name="Huang E.J."/>
            <person name="Li L.F."/>
            <person name="Wei W."/>
            <person name="Gao Y.C."/>
            <person name="Liu J.Z."/>
            <person name="Shao H.Z."/>
            <person name="Wang X."/>
            <person name="Wang C.C."/>
            <person name="Yang T.C."/>
            <person name="Huo Q.B."/>
            <person name="Li W."/>
            <person name="Chen H.Y."/>
            <person name="Chen S.E."/>
            <person name="Zhou L.G."/>
            <person name="Ni X.B."/>
            <person name="Tian J.H."/>
            <person name="Sheng Y."/>
            <person name="Liu T."/>
            <person name="Pan Y.S."/>
            <person name="Xia L.Y."/>
            <person name="Li J."/>
            <person name="Zhao F."/>
            <person name="Cao W.C."/>
        </authorList>
    </citation>
    <scope>NUCLEOTIDE SEQUENCE [LARGE SCALE GENOMIC DNA]</scope>
    <source>
        <strain evidence="2">HaeL-2018</strain>
    </source>
</reference>
<evidence type="ECO:0000313" key="3">
    <source>
        <dbReference type="Proteomes" id="UP000821853"/>
    </source>
</evidence>
<dbReference type="EMBL" id="JABSTR010000011">
    <property type="protein sequence ID" value="KAH9381782.1"/>
    <property type="molecule type" value="Genomic_DNA"/>
</dbReference>
<name>A0A9J6GTF5_HAELO</name>
<feature type="signal peptide" evidence="1">
    <location>
        <begin position="1"/>
        <end position="18"/>
    </location>
</feature>
<evidence type="ECO:0000313" key="2">
    <source>
        <dbReference type="EMBL" id="KAH9381782.1"/>
    </source>
</evidence>
<keyword evidence="1" id="KW-0732">Signal</keyword>
<organism evidence="2 3">
    <name type="scientific">Haemaphysalis longicornis</name>
    <name type="common">Bush tick</name>
    <dbReference type="NCBI Taxonomy" id="44386"/>
    <lineage>
        <taxon>Eukaryota</taxon>
        <taxon>Metazoa</taxon>
        <taxon>Ecdysozoa</taxon>
        <taxon>Arthropoda</taxon>
        <taxon>Chelicerata</taxon>
        <taxon>Arachnida</taxon>
        <taxon>Acari</taxon>
        <taxon>Parasitiformes</taxon>
        <taxon>Ixodida</taxon>
        <taxon>Ixodoidea</taxon>
        <taxon>Ixodidae</taxon>
        <taxon>Haemaphysalinae</taxon>
        <taxon>Haemaphysalis</taxon>
    </lineage>
</organism>
<dbReference type="Proteomes" id="UP000821853">
    <property type="component" value="Chromosome 9"/>
</dbReference>
<sequence>MCALSFVCALILPDTVVAVTLVYFLDRVFSTIYKEDMDRPLRSSAHASSLQASQSLLLHQDSVTQPSLEQLENEALFDRLSEAVGSLKTGDSKQHTLQGAFKTTSDDDSGASGTTTSTALREGAREVRASTSTGALGNFKNGHMFLSLDAFSLISLC</sequence>
<protein>
    <submittedName>
        <fullName evidence="2">Uncharacterized protein</fullName>
    </submittedName>
</protein>